<protein>
    <submittedName>
        <fullName evidence="2">Uncharacterized protein</fullName>
    </submittedName>
</protein>
<dbReference type="Proteomes" id="UP000095767">
    <property type="component" value="Unassembled WGS sequence"/>
</dbReference>
<dbReference type="OrthoDB" id="693903at2759"/>
<feature type="region of interest" description="Disordered" evidence="1">
    <location>
        <begin position="263"/>
        <end position="301"/>
    </location>
</feature>
<proteinExistence type="predicted"/>
<feature type="non-terminal residue" evidence="2">
    <location>
        <position position="1"/>
    </location>
</feature>
<reference evidence="2 3" key="1">
    <citation type="submission" date="2016-09" db="EMBL/GenBank/DDBJ databases">
        <title>The draft genome of Dichanthelium oligosanthes: A C3 panicoid grass species.</title>
        <authorList>
            <person name="Studer A.J."/>
            <person name="Schnable J.C."/>
            <person name="Brutnell T.P."/>
        </authorList>
    </citation>
    <scope>NUCLEOTIDE SEQUENCE [LARGE SCALE GENOMIC DNA]</scope>
    <source>
        <strain evidence="3">cv. Kellogg 1175</strain>
        <tissue evidence="2">Leaf</tissue>
    </source>
</reference>
<accession>A0A1E5V6W4</accession>
<feature type="region of interest" description="Disordered" evidence="1">
    <location>
        <begin position="60"/>
        <end position="131"/>
    </location>
</feature>
<feature type="compositionally biased region" description="Basic and acidic residues" evidence="1">
    <location>
        <begin position="288"/>
        <end position="301"/>
    </location>
</feature>
<dbReference type="PANTHER" id="PTHR46554">
    <property type="entry name" value="MEDIATOR OF RNA POLYMERASE II TRANSCRIPTION SUBUNIT 26A-RELATED"/>
    <property type="match status" value="1"/>
</dbReference>
<sequence length="301" mass="33423">LLSFTQNEPFDTDKYDFAVTNAITGMDKGGGCGSNRKCDGAKASNTVPWSKDLNIVQALPGTQRPPLDKRNLQKLPARQCTPSKNTKPPKKPPSLLRQQVRQPDLPAARQEPALQQTNMRRTQEQGSQVPPVPRIRIKIKQPSTAYAPRRLCEKTLEKKRCEENQGVVITVTRNPPIDVAAGDLPSSGQVIKTGMPTQSSAGPEVGAGKRKEQLAYMDLDETKRKLHGAYQEAENAKKKRAIQVVKLCDIPTLAKSMKPISRTTTPLTKSMNDISKTPSIKQKSHIIRSREHDRMVIKEHN</sequence>
<gene>
    <name evidence="2" type="ORF">BAE44_0018082</name>
</gene>
<evidence type="ECO:0000313" key="3">
    <source>
        <dbReference type="Proteomes" id="UP000095767"/>
    </source>
</evidence>
<organism evidence="2 3">
    <name type="scientific">Dichanthelium oligosanthes</name>
    <dbReference type="NCBI Taxonomy" id="888268"/>
    <lineage>
        <taxon>Eukaryota</taxon>
        <taxon>Viridiplantae</taxon>
        <taxon>Streptophyta</taxon>
        <taxon>Embryophyta</taxon>
        <taxon>Tracheophyta</taxon>
        <taxon>Spermatophyta</taxon>
        <taxon>Magnoliopsida</taxon>
        <taxon>Liliopsida</taxon>
        <taxon>Poales</taxon>
        <taxon>Poaceae</taxon>
        <taxon>PACMAD clade</taxon>
        <taxon>Panicoideae</taxon>
        <taxon>Panicodae</taxon>
        <taxon>Paniceae</taxon>
        <taxon>Dichantheliinae</taxon>
        <taxon>Dichanthelium</taxon>
    </lineage>
</organism>
<evidence type="ECO:0000313" key="2">
    <source>
        <dbReference type="EMBL" id="OEL20899.1"/>
    </source>
</evidence>
<keyword evidence="3" id="KW-1185">Reference proteome</keyword>
<evidence type="ECO:0000256" key="1">
    <source>
        <dbReference type="SAM" id="MobiDB-lite"/>
    </source>
</evidence>
<comment type="caution">
    <text evidence="2">The sequence shown here is derived from an EMBL/GenBank/DDBJ whole genome shotgun (WGS) entry which is preliminary data.</text>
</comment>
<dbReference type="AlphaFoldDB" id="A0A1E5V6W4"/>
<name>A0A1E5V6W4_9POAL</name>
<dbReference type="EMBL" id="LWDX02049287">
    <property type="protein sequence ID" value="OEL20899.1"/>
    <property type="molecule type" value="Genomic_DNA"/>
</dbReference>
<dbReference type="PANTHER" id="PTHR46554:SF10">
    <property type="entry name" value="OS01G0282100 PROTEIN"/>
    <property type="match status" value="1"/>
</dbReference>
<feature type="compositionally biased region" description="Polar residues" evidence="1">
    <location>
        <begin position="263"/>
        <end position="281"/>
    </location>
</feature>
<feature type="compositionally biased region" description="Polar residues" evidence="1">
    <location>
        <begin position="113"/>
        <end position="128"/>
    </location>
</feature>